<proteinExistence type="predicted"/>
<feature type="non-terminal residue" evidence="1">
    <location>
        <position position="219"/>
    </location>
</feature>
<accession>A0A3B1D6T7</accession>
<gene>
    <name evidence="1" type="ORF">MNBD_NITROSPIRAE03-442</name>
</gene>
<dbReference type="InterPro" id="IPR029016">
    <property type="entry name" value="GAF-like_dom_sf"/>
</dbReference>
<protein>
    <submittedName>
        <fullName evidence="1">Uncharacterized protein</fullName>
    </submittedName>
</protein>
<dbReference type="SUPFAM" id="SSF55781">
    <property type="entry name" value="GAF domain-like"/>
    <property type="match status" value="1"/>
</dbReference>
<organism evidence="1">
    <name type="scientific">hydrothermal vent metagenome</name>
    <dbReference type="NCBI Taxonomy" id="652676"/>
    <lineage>
        <taxon>unclassified sequences</taxon>
        <taxon>metagenomes</taxon>
        <taxon>ecological metagenomes</taxon>
    </lineage>
</organism>
<dbReference type="AlphaFoldDB" id="A0A3B1D6T7"/>
<reference evidence="1" key="1">
    <citation type="submission" date="2018-06" db="EMBL/GenBank/DDBJ databases">
        <authorList>
            <person name="Zhirakovskaya E."/>
        </authorList>
    </citation>
    <scope>NUCLEOTIDE SEQUENCE</scope>
</reference>
<dbReference type="EMBL" id="UOGI01000336">
    <property type="protein sequence ID" value="VAX34511.1"/>
    <property type="molecule type" value="Genomic_DNA"/>
</dbReference>
<name>A0A3B1D6T7_9ZZZZ</name>
<sequence length="219" mass="24628">MPKILVISPPSKDPTPILHDCGFNDLTLKKELPVKEDSPELPPDIIILNEGLTTRKGLQQLDKAFPSVPKVVLSAKKNRRLSFIKERPLSDLLINPECKEIIESIERLEYERRLITENLSLKKEGATLCRLTDLFDEISHILKGSGELDDVLSEIMNRIKSEVGARGWVILLRDVQRDELFVMQASAKKTKRSGNCRLKVGEGIAGWVVEKGKPVIVND</sequence>
<evidence type="ECO:0000313" key="1">
    <source>
        <dbReference type="EMBL" id="VAX34511.1"/>
    </source>
</evidence>
<dbReference type="Gene3D" id="3.30.450.40">
    <property type="match status" value="1"/>
</dbReference>